<feature type="signal peptide" evidence="12">
    <location>
        <begin position="1"/>
        <end position="24"/>
    </location>
</feature>
<evidence type="ECO:0000313" key="15">
    <source>
        <dbReference type="Proteomes" id="UP000242180"/>
    </source>
</evidence>
<dbReference type="FunFam" id="2.40.70.10:FF:000115">
    <property type="entry name" value="Lysosomal aspartic protease"/>
    <property type="match status" value="1"/>
</dbReference>
<feature type="chain" id="PRO_5012891451" description="rhizopuspepsin" evidence="12">
    <location>
        <begin position="25"/>
        <end position="511"/>
    </location>
</feature>
<dbReference type="InterPro" id="IPR001969">
    <property type="entry name" value="Aspartic_peptidase_AS"/>
</dbReference>
<evidence type="ECO:0000256" key="12">
    <source>
        <dbReference type="SAM" id="SignalP"/>
    </source>
</evidence>
<dbReference type="CDD" id="cd05471">
    <property type="entry name" value="pepsin_like"/>
    <property type="match status" value="1"/>
</dbReference>
<dbReference type="PROSITE" id="PS51767">
    <property type="entry name" value="PEPTIDASE_A1"/>
    <property type="match status" value="1"/>
</dbReference>
<keyword evidence="4 10" id="KW-0645">Protease</keyword>
<evidence type="ECO:0000256" key="11">
    <source>
        <dbReference type="SAM" id="MobiDB-lite"/>
    </source>
</evidence>
<dbReference type="SUPFAM" id="SSF50630">
    <property type="entry name" value="Acid proteases"/>
    <property type="match status" value="1"/>
</dbReference>
<evidence type="ECO:0000256" key="3">
    <source>
        <dbReference type="ARBA" id="ARBA00013205"/>
    </source>
</evidence>
<protein>
    <recommendedName>
        <fullName evidence="3">rhizopuspepsin</fullName>
        <ecNumber evidence="3">3.4.23.21</ecNumber>
    </recommendedName>
</protein>
<evidence type="ECO:0000256" key="5">
    <source>
        <dbReference type="ARBA" id="ARBA00022729"/>
    </source>
</evidence>
<dbReference type="InterPro" id="IPR033121">
    <property type="entry name" value="PEPTIDASE_A1"/>
</dbReference>
<feature type="region of interest" description="Disordered" evidence="11">
    <location>
        <begin position="457"/>
        <end position="484"/>
    </location>
</feature>
<keyword evidence="5 12" id="KW-0732">Signal</keyword>
<comment type="caution">
    <text evidence="14">The sequence shown here is derived from an EMBL/GenBank/DDBJ whole genome shotgun (WGS) entry which is preliminary data.</text>
</comment>
<gene>
    <name evidence="14" type="ORF">BCR43DRAFT_492205</name>
</gene>
<feature type="active site" evidence="8">
    <location>
        <position position="85"/>
    </location>
</feature>
<sequence length="511" mass="55487">MRVRWVSLLTAGLIFLFVPLDTHAESSPIRLPLRKRGKTIDHTQKLSRRQNHIALTSQLYNDRGSEYLVTVGIGTPPQNFTVALDTGSADLWVPSAACPTDECPFARFEPNQSSTYQSTNRPFDIAYGTGSANGTYVLDVVQVGDVRVAEQQFGLVSTTENIILRNGKDTAANGILGIGYPELTSTTSIYDPFVFNMAKQGLIPEAIFSIHMGSLYDSGWSGEIMFGGINKDRLKGHVKYAPVARLDIQDKVTYAYWMLYGSGIRVVKDNGGIVSSNDFEQDGTVSDPSELLHVPFPEARGVIIDTGTTLTYMESTLAEQILLSVAGPSHALFDAVSGTFVVDCALAHKHPPRPSSFLELSFARNTSNASVLQLRLPIRDLIIPLDTDNLETASLCMFGIAPWKGEGAMALSNAGMILIGDTILRSTYLVFDMAKNRIGFAPAINSSASVTGIIGYDDSRPSQKNDGEQETSQHTRTTASMSSAASNRHQGGLCFVMLVSILYSLRPLKGL</sequence>
<feature type="compositionally biased region" description="Low complexity" evidence="11">
    <location>
        <begin position="475"/>
        <end position="484"/>
    </location>
</feature>
<comment type="catalytic activity">
    <reaction evidence="1">
        <text>Hydrolysis of proteins with broad specificity similar to that of pepsin A, preferring hydrophobic residues at P1 and P1'. Clots milk and activates trypsinogen. Does not cleave 4-Gln-|-His-5, but does cleave 10-His-|-Leu-11 and 12-Val-|-Glu-13 in B chain of insulin.</text>
        <dbReference type="EC" id="3.4.23.21"/>
    </reaction>
</comment>
<dbReference type="InterPro" id="IPR021109">
    <property type="entry name" value="Peptidase_aspartic_dom_sf"/>
</dbReference>
<proteinExistence type="inferred from homology"/>
<evidence type="ECO:0000256" key="1">
    <source>
        <dbReference type="ARBA" id="ARBA00001130"/>
    </source>
</evidence>
<dbReference type="PROSITE" id="PS00141">
    <property type="entry name" value="ASP_PROTEASE"/>
    <property type="match status" value="2"/>
</dbReference>
<keyword evidence="7 10" id="KW-0378">Hydrolase</keyword>
<keyword evidence="15" id="KW-1185">Reference proteome</keyword>
<dbReference type="GO" id="GO:0004190">
    <property type="term" value="F:aspartic-type endopeptidase activity"/>
    <property type="evidence" value="ECO:0007669"/>
    <property type="project" value="UniProtKB-KW"/>
</dbReference>
<accession>A0A1X2HD76</accession>
<name>A0A1X2HD76_SYNRA</name>
<feature type="compositionally biased region" description="Basic and acidic residues" evidence="11">
    <location>
        <begin position="457"/>
        <end position="473"/>
    </location>
</feature>
<evidence type="ECO:0000256" key="7">
    <source>
        <dbReference type="ARBA" id="ARBA00022801"/>
    </source>
</evidence>
<dbReference type="Pfam" id="PF00026">
    <property type="entry name" value="Asp"/>
    <property type="match status" value="1"/>
</dbReference>
<dbReference type="AlphaFoldDB" id="A0A1X2HD76"/>
<evidence type="ECO:0000259" key="13">
    <source>
        <dbReference type="PROSITE" id="PS51767"/>
    </source>
</evidence>
<dbReference type="OrthoDB" id="771136at2759"/>
<feature type="domain" description="Peptidase A1" evidence="13">
    <location>
        <begin position="67"/>
        <end position="441"/>
    </location>
</feature>
<evidence type="ECO:0000256" key="10">
    <source>
        <dbReference type="RuleBase" id="RU000454"/>
    </source>
</evidence>
<dbReference type="InParanoid" id="A0A1X2HD76"/>
<evidence type="ECO:0000256" key="2">
    <source>
        <dbReference type="ARBA" id="ARBA00007447"/>
    </source>
</evidence>
<organism evidence="14 15">
    <name type="scientific">Syncephalastrum racemosum</name>
    <name type="common">Filamentous fungus</name>
    <dbReference type="NCBI Taxonomy" id="13706"/>
    <lineage>
        <taxon>Eukaryota</taxon>
        <taxon>Fungi</taxon>
        <taxon>Fungi incertae sedis</taxon>
        <taxon>Mucoromycota</taxon>
        <taxon>Mucoromycotina</taxon>
        <taxon>Mucoromycetes</taxon>
        <taxon>Mucorales</taxon>
        <taxon>Syncephalastraceae</taxon>
        <taxon>Syncephalastrum</taxon>
    </lineage>
</organism>
<dbReference type="GO" id="GO:0006508">
    <property type="term" value="P:proteolysis"/>
    <property type="evidence" value="ECO:0007669"/>
    <property type="project" value="UniProtKB-KW"/>
</dbReference>
<evidence type="ECO:0000256" key="8">
    <source>
        <dbReference type="PIRSR" id="PIRSR601461-1"/>
    </source>
</evidence>
<evidence type="ECO:0000313" key="14">
    <source>
        <dbReference type="EMBL" id="ORY96749.1"/>
    </source>
</evidence>
<dbReference type="EC" id="3.4.23.21" evidence="3"/>
<dbReference type="OMA" id="NIFPRAF"/>
<dbReference type="PRINTS" id="PR00792">
    <property type="entry name" value="PEPSIN"/>
</dbReference>
<feature type="active site" evidence="8">
    <location>
        <position position="305"/>
    </location>
</feature>
<feature type="disulfide bond" evidence="9">
    <location>
        <begin position="98"/>
        <end position="103"/>
    </location>
</feature>
<dbReference type="PANTHER" id="PTHR47966">
    <property type="entry name" value="BETA-SITE APP-CLEAVING ENZYME, ISOFORM A-RELATED"/>
    <property type="match status" value="1"/>
</dbReference>
<dbReference type="FunCoup" id="A0A1X2HD76">
    <property type="interactions" value="53"/>
</dbReference>
<dbReference type="PANTHER" id="PTHR47966:SF65">
    <property type="entry name" value="ASPARTIC-TYPE ENDOPEPTIDASE"/>
    <property type="match status" value="1"/>
</dbReference>
<keyword evidence="6 10" id="KW-0064">Aspartyl protease</keyword>
<dbReference type="EMBL" id="MCGN01000005">
    <property type="protein sequence ID" value="ORY96749.1"/>
    <property type="molecule type" value="Genomic_DNA"/>
</dbReference>
<comment type="similarity">
    <text evidence="2 10">Belongs to the peptidase A1 family.</text>
</comment>
<evidence type="ECO:0000256" key="9">
    <source>
        <dbReference type="PIRSR" id="PIRSR601461-2"/>
    </source>
</evidence>
<dbReference type="Gene3D" id="2.40.70.10">
    <property type="entry name" value="Acid Proteases"/>
    <property type="match status" value="2"/>
</dbReference>
<reference evidence="14 15" key="1">
    <citation type="submission" date="2016-07" db="EMBL/GenBank/DDBJ databases">
        <title>Pervasive Adenine N6-methylation of Active Genes in Fungi.</title>
        <authorList>
            <consortium name="DOE Joint Genome Institute"/>
            <person name="Mondo S.J."/>
            <person name="Dannebaum R.O."/>
            <person name="Kuo R.C."/>
            <person name="Labutti K."/>
            <person name="Haridas S."/>
            <person name="Kuo A."/>
            <person name="Salamov A."/>
            <person name="Ahrendt S.R."/>
            <person name="Lipzen A."/>
            <person name="Sullivan W."/>
            <person name="Andreopoulos W.B."/>
            <person name="Clum A."/>
            <person name="Lindquist E."/>
            <person name="Daum C."/>
            <person name="Ramamoorthy G.K."/>
            <person name="Gryganskyi A."/>
            <person name="Culley D."/>
            <person name="Magnuson J.K."/>
            <person name="James T.Y."/>
            <person name="O'Malley M.A."/>
            <person name="Stajich J.E."/>
            <person name="Spatafora J.W."/>
            <person name="Visel A."/>
            <person name="Grigoriev I.V."/>
        </authorList>
    </citation>
    <scope>NUCLEOTIDE SEQUENCE [LARGE SCALE GENOMIC DNA]</scope>
    <source>
        <strain evidence="14 15">NRRL 2496</strain>
    </source>
</reference>
<keyword evidence="9" id="KW-1015">Disulfide bond</keyword>
<dbReference type="InterPro" id="IPR034164">
    <property type="entry name" value="Pepsin-like_dom"/>
</dbReference>
<dbReference type="Proteomes" id="UP000242180">
    <property type="component" value="Unassembled WGS sequence"/>
</dbReference>
<dbReference type="STRING" id="13706.A0A1X2HD76"/>
<evidence type="ECO:0000256" key="6">
    <source>
        <dbReference type="ARBA" id="ARBA00022750"/>
    </source>
</evidence>
<evidence type="ECO:0000256" key="4">
    <source>
        <dbReference type="ARBA" id="ARBA00022670"/>
    </source>
</evidence>
<dbReference type="InterPro" id="IPR001461">
    <property type="entry name" value="Aspartic_peptidase_A1"/>
</dbReference>